<dbReference type="Proteomes" id="UP001501940">
    <property type="component" value="Chromosome 12"/>
</dbReference>
<reference evidence="3" key="2">
    <citation type="submission" date="2025-08" db="UniProtKB">
        <authorList>
            <consortium name="Ensembl"/>
        </authorList>
    </citation>
    <scope>IDENTIFICATION</scope>
</reference>
<proteinExistence type="predicted"/>
<sequence>MPSFSRRVWQLVLLLFPSTVTAEESSLLDGWHDVWLFRFLINMLGYSTIIIPGYLLISYFKRTNYIETGIIPDVGSPAGEGDDSFLWSHDHRD</sequence>
<reference evidence="3 4" key="1">
    <citation type="submission" date="2022-01" db="EMBL/GenBank/DDBJ databases">
        <title>A chromosome-scale genome assembly of the false clownfish, Amphiprion ocellaris.</title>
        <authorList>
            <person name="Ryu T."/>
        </authorList>
    </citation>
    <scope>NUCLEOTIDE SEQUENCE [LARGE SCALE GENOMIC DNA]</scope>
</reference>
<evidence type="ECO:0000313" key="4">
    <source>
        <dbReference type="Proteomes" id="UP001501940"/>
    </source>
</evidence>
<keyword evidence="1" id="KW-0472">Membrane</keyword>
<dbReference type="Ensembl" id="ENSAOCT00000022870.2">
    <property type="protein sequence ID" value="ENSAOCP00000014489.2"/>
    <property type="gene ID" value="ENSAOCG00000024904.1"/>
</dbReference>
<accession>A0A3Q1BNS4</accession>
<keyword evidence="1" id="KW-0812">Transmembrane</keyword>
<dbReference type="STRING" id="80972.ENSAOCP00000014489"/>
<feature type="chain" id="PRO_5043904680" evidence="2">
    <location>
        <begin position="23"/>
        <end position="93"/>
    </location>
</feature>
<dbReference type="OMA" id="KIMTQHY"/>
<gene>
    <name evidence="3" type="primary">SLC35B2</name>
</gene>
<evidence type="ECO:0000256" key="1">
    <source>
        <dbReference type="SAM" id="Phobius"/>
    </source>
</evidence>
<evidence type="ECO:0000256" key="2">
    <source>
        <dbReference type="SAM" id="SignalP"/>
    </source>
</evidence>
<feature type="signal peptide" evidence="2">
    <location>
        <begin position="1"/>
        <end position="22"/>
    </location>
</feature>
<protein>
    <submittedName>
        <fullName evidence="3">Uncharacterized protein</fullName>
    </submittedName>
</protein>
<dbReference type="GeneTree" id="ENSGT00940000157927"/>
<name>A0A3Q1BNS4_AMPOC</name>
<keyword evidence="4" id="KW-1185">Reference proteome</keyword>
<reference evidence="3" key="3">
    <citation type="submission" date="2025-09" db="UniProtKB">
        <authorList>
            <consortium name="Ensembl"/>
        </authorList>
    </citation>
    <scope>IDENTIFICATION</scope>
</reference>
<feature type="transmembrane region" description="Helical" evidence="1">
    <location>
        <begin position="38"/>
        <end position="57"/>
    </location>
</feature>
<organism evidence="3 4">
    <name type="scientific">Amphiprion ocellaris</name>
    <name type="common">Clown anemonefish</name>
    <dbReference type="NCBI Taxonomy" id="80972"/>
    <lineage>
        <taxon>Eukaryota</taxon>
        <taxon>Metazoa</taxon>
        <taxon>Chordata</taxon>
        <taxon>Craniata</taxon>
        <taxon>Vertebrata</taxon>
        <taxon>Euteleostomi</taxon>
        <taxon>Actinopterygii</taxon>
        <taxon>Neopterygii</taxon>
        <taxon>Teleostei</taxon>
        <taxon>Neoteleostei</taxon>
        <taxon>Acanthomorphata</taxon>
        <taxon>Ovalentaria</taxon>
        <taxon>Pomacentridae</taxon>
        <taxon>Amphiprion</taxon>
    </lineage>
</organism>
<keyword evidence="2" id="KW-0732">Signal</keyword>
<keyword evidence="1" id="KW-1133">Transmembrane helix</keyword>
<evidence type="ECO:0000313" key="3">
    <source>
        <dbReference type="Ensembl" id="ENSAOCP00000014489.2"/>
    </source>
</evidence>
<dbReference type="AlphaFoldDB" id="A0A3Q1BNS4"/>